<dbReference type="PANTHER" id="PTHR21152">
    <property type="entry name" value="AMINOTRANSFERASE CLASS V"/>
    <property type="match status" value="1"/>
</dbReference>
<proteinExistence type="inferred from homology"/>
<dbReference type="Gene3D" id="3.90.1150.10">
    <property type="entry name" value="Aspartate Aminotransferase, domain 1"/>
    <property type="match status" value="1"/>
</dbReference>
<dbReference type="InterPro" id="IPR015424">
    <property type="entry name" value="PyrdxlP-dep_Trfase"/>
</dbReference>
<dbReference type="GO" id="GO:0004760">
    <property type="term" value="F:L-serine-pyruvate transaminase activity"/>
    <property type="evidence" value="ECO:0007669"/>
    <property type="project" value="TreeGrafter"/>
</dbReference>
<sequence length="387" mass="42664">MAIQQKLSLMIPGPTPVPEKVLEALGRHPIGHRSKDFQDLVEITTKNLQWLHQTKNDVLTITGSGTAAMEAGIISTLSKGDKVICGENGKFGQRWVKVAQEFGLEVIKIDAKWGSPLDPENFKKILEKDYKKEIKAVILTHSETSTGVINDLKTISSHIRNHKKALSIIDCVTSIGACDVPVDEWELDIVASGSQKGYMIPPGLSFVSMSQKAWKASEASNLPKFYLNLKSYKKSLSSNSNPYTPAVNLVFALNEALNMMKDEGLDSIFARHKKHRLAVSEAAKTLNLQLFADENHLSPSVTAIQIKDIDAEQFRKTIKTKYDILLAGGQDHLKGKIFRVGHLGYINDRDVISVIAAIGNTLVELNKISTEQVGEALKIASFHLKVT</sequence>
<dbReference type="FunFam" id="3.40.640.10:FF:000027">
    <property type="entry name" value="Serine--pyruvate aminotransferase, mitochondrial"/>
    <property type="match status" value="1"/>
</dbReference>
<evidence type="ECO:0000313" key="12">
    <source>
        <dbReference type="Proteomes" id="UP000001589"/>
    </source>
</evidence>
<gene>
    <name evidence="11" type="primary">dhsS</name>
    <name evidence="11" type="ordered locus">P9515_00341</name>
</gene>
<evidence type="ECO:0000256" key="7">
    <source>
        <dbReference type="PIRSR" id="PIRSR000524-50"/>
    </source>
</evidence>
<dbReference type="eggNOG" id="COG0075">
    <property type="taxonomic scope" value="Bacteria"/>
</dbReference>
<accession>A2BTY2</accession>
<comment type="cofactor">
    <cofactor evidence="1 7 9">
        <name>pyridoxal 5'-phosphate</name>
        <dbReference type="ChEBI" id="CHEBI:597326"/>
    </cofactor>
</comment>
<dbReference type="GO" id="GO:0047985">
    <property type="term" value="F:hydrogen dehydrogenase activity"/>
    <property type="evidence" value="ECO:0007669"/>
    <property type="project" value="UniProtKB-EC"/>
</dbReference>
<dbReference type="Proteomes" id="UP000001589">
    <property type="component" value="Chromosome"/>
</dbReference>
<dbReference type="KEGG" id="pmc:P9515_00341"/>
<feature type="binding site" evidence="6">
    <location>
        <position position="339"/>
    </location>
    <ligand>
        <name>substrate</name>
    </ligand>
</feature>
<dbReference type="Gene3D" id="3.40.640.10">
    <property type="entry name" value="Type I PLP-dependent aspartate aminotransferase-like (Major domain)"/>
    <property type="match status" value="1"/>
</dbReference>
<feature type="modified residue" description="N6-(pyridoxal phosphate)lysine" evidence="7">
    <location>
        <position position="196"/>
    </location>
</feature>
<dbReference type="InterPro" id="IPR024169">
    <property type="entry name" value="SP_NH2Trfase/AEP_transaminase"/>
</dbReference>
<dbReference type="InterPro" id="IPR015422">
    <property type="entry name" value="PyrdxlP-dep_Trfase_small"/>
</dbReference>
<dbReference type="Pfam" id="PF00266">
    <property type="entry name" value="Aminotran_5"/>
    <property type="match status" value="1"/>
</dbReference>
<evidence type="ECO:0000256" key="3">
    <source>
        <dbReference type="ARBA" id="ARBA00022576"/>
    </source>
</evidence>
<evidence type="ECO:0000256" key="2">
    <source>
        <dbReference type="ARBA" id="ARBA00009236"/>
    </source>
</evidence>
<comment type="similarity">
    <text evidence="2 8">Belongs to the class-V pyridoxal-phosphate-dependent aminotransferase family.</text>
</comment>
<dbReference type="HOGENOM" id="CLU_027686_1_1_3"/>
<evidence type="ECO:0000256" key="1">
    <source>
        <dbReference type="ARBA" id="ARBA00001933"/>
    </source>
</evidence>
<dbReference type="AlphaFoldDB" id="A2BTY2"/>
<dbReference type="EMBL" id="CP000552">
    <property type="protein sequence ID" value="ABM71243.1"/>
    <property type="molecule type" value="Genomic_DNA"/>
</dbReference>
<dbReference type="InterPro" id="IPR020578">
    <property type="entry name" value="Aminotrans_V_PyrdxlP_BS"/>
</dbReference>
<name>A2BTY2_PROM5</name>
<protein>
    <submittedName>
        <fullName evidence="11">Soluble hydrogenase small subunit</fullName>
        <ecNumber evidence="11">1.12.1.2</ecNumber>
    </submittedName>
</protein>
<keyword evidence="5 7" id="KW-0663">Pyridoxal phosphate</keyword>
<evidence type="ECO:0000256" key="6">
    <source>
        <dbReference type="PIRSR" id="PIRSR000524-1"/>
    </source>
</evidence>
<dbReference type="PIRSF" id="PIRSF000524">
    <property type="entry name" value="SPT"/>
    <property type="match status" value="1"/>
</dbReference>
<evidence type="ECO:0000256" key="8">
    <source>
        <dbReference type="RuleBase" id="RU004075"/>
    </source>
</evidence>
<evidence type="ECO:0000256" key="9">
    <source>
        <dbReference type="RuleBase" id="RU004504"/>
    </source>
</evidence>
<evidence type="ECO:0000313" key="11">
    <source>
        <dbReference type="EMBL" id="ABM71243.1"/>
    </source>
</evidence>
<evidence type="ECO:0000259" key="10">
    <source>
        <dbReference type="Pfam" id="PF00266"/>
    </source>
</evidence>
<evidence type="ECO:0000256" key="4">
    <source>
        <dbReference type="ARBA" id="ARBA00022679"/>
    </source>
</evidence>
<dbReference type="STRING" id="167542.P9515_00341"/>
<dbReference type="PROSITE" id="PS00595">
    <property type="entry name" value="AA_TRANSFER_CLASS_5"/>
    <property type="match status" value="1"/>
</dbReference>
<dbReference type="PANTHER" id="PTHR21152:SF40">
    <property type="entry name" value="ALANINE--GLYOXYLATE AMINOTRANSFERASE"/>
    <property type="match status" value="1"/>
</dbReference>
<reference evidence="11 12" key="1">
    <citation type="journal article" date="2007" name="PLoS Genet.">
        <title>Patterns and implications of gene gain and loss in the evolution of Prochlorococcus.</title>
        <authorList>
            <person name="Kettler G.C."/>
            <person name="Martiny A.C."/>
            <person name="Huang K."/>
            <person name="Zucker J."/>
            <person name="Coleman M.L."/>
            <person name="Rodrigue S."/>
            <person name="Chen F."/>
            <person name="Lapidus A."/>
            <person name="Ferriera S."/>
            <person name="Johnson J."/>
            <person name="Steglich C."/>
            <person name="Church G.M."/>
            <person name="Richardson P."/>
            <person name="Chisholm S.W."/>
        </authorList>
    </citation>
    <scope>NUCLEOTIDE SEQUENCE [LARGE SCALE GENOMIC DNA]</scope>
    <source>
        <strain evidence="11 12">MIT 9515</strain>
    </source>
</reference>
<dbReference type="GO" id="GO:0019265">
    <property type="term" value="P:glycine biosynthetic process, by transamination of glyoxylate"/>
    <property type="evidence" value="ECO:0007669"/>
    <property type="project" value="TreeGrafter"/>
</dbReference>
<feature type="domain" description="Aminotransferase class V" evidence="10">
    <location>
        <begin position="29"/>
        <end position="330"/>
    </location>
</feature>
<keyword evidence="11" id="KW-0560">Oxidoreductase</keyword>
<keyword evidence="4" id="KW-0808">Transferase</keyword>
<dbReference type="InterPro" id="IPR000192">
    <property type="entry name" value="Aminotrans_V_dom"/>
</dbReference>
<keyword evidence="3" id="KW-0032">Aminotransferase</keyword>
<dbReference type="SUPFAM" id="SSF53383">
    <property type="entry name" value="PLP-dependent transferases"/>
    <property type="match status" value="1"/>
</dbReference>
<evidence type="ECO:0000256" key="5">
    <source>
        <dbReference type="ARBA" id="ARBA00022898"/>
    </source>
</evidence>
<organism evidence="11 12">
    <name type="scientific">Prochlorococcus marinus (strain MIT 9515)</name>
    <dbReference type="NCBI Taxonomy" id="167542"/>
    <lineage>
        <taxon>Bacteria</taxon>
        <taxon>Bacillati</taxon>
        <taxon>Cyanobacteriota</taxon>
        <taxon>Cyanophyceae</taxon>
        <taxon>Synechococcales</taxon>
        <taxon>Prochlorococcaceae</taxon>
        <taxon>Prochlorococcus</taxon>
    </lineage>
</organism>
<dbReference type="GO" id="GO:0008453">
    <property type="term" value="F:alanine-glyoxylate transaminase activity"/>
    <property type="evidence" value="ECO:0007669"/>
    <property type="project" value="TreeGrafter"/>
</dbReference>
<dbReference type="EC" id="1.12.1.2" evidence="11"/>
<dbReference type="InterPro" id="IPR015421">
    <property type="entry name" value="PyrdxlP-dep_Trfase_major"/>
</dbReference>